<dbReference type="PROSITE" id="PS00211">
    <property type="entry name" value="ABC_TRANSPORTER_1"/>
    <property type="match status" value="1"/>
</dbReference>
<evidence type="ECO:0000313" key="11">
    <source>
        <dbReference type="EMBL" id="HJD33153.1"/>
    </source>
</evidence>
<keyword evidence="4" id="KW-0410">Iron transport</keyword>
<evidence type="ECO:0000256" key="7">
    <source>
        <dbReference type="ARBA" id="ARBA00023004"/>
    </source>
</evidence>
<dbReference type="InterPro" id="IPR051535">
    <property type="entry name" value="Siderophore_ABC-ATPase"/>
</dbReference>
<dbReference type="InterPro" id="IPR027417">
    <property type="entry name" value="P-loop_NTPase"/>
</dbReference>
<evidence type="ECO:0000256" key="8">
    <source>
        <dbReference type="ARBA" id="ARBA00023065"/>
    </source>
</evidence>
<comment type="caution">
    <text evidence="11">The sequence shown here is derived from an EMBL/GenBank/DDBJ whole genome shotgun (WGS) entry which is preliminary data.</text>
</comment>
<evidence type="ECO:0000256" key="6">
    <source>
        <dbReference type="ARBA" id="ARBA00022840"/>
    </source>
</evidence>
<dbReference type="AlphaFoldDB" id="A0A9D2R3Y2"/>
<keyword evidence="2" id="KW-0813">Transport</keyword>
<gene>
    <name evidence="11" type="ORF">H9911_01260</name>
</gene>
<dbReference type="Pfam" id="PF00005">
    <property type="entry name" value="ABC_tran"/>
    <property type="match status" value="1"/>
</dbReference>
<evidence type="ECO:0000259" key="10">
    <source>
        <dbReference type="PROSITE" id="PS50893"/>
    </source>
</evidence>
<dbReference type="CDD" id="cd03214">
    <property type="entry name" value="ABC_Iron-Siderophores_B12_Hemin"/>
    <property type="match status" value="1"/>
</dbReference>
<evidence type="ECO:0000256" key="4">
    <source>
        <dbReference type="ARBA" id="ARBA00022496"/>
    </source>
</evidence>
<dbReference type="FunFam" id="3.40.50.300:FF:000134">
    <property type="entry name" value="Iron-enterobactin ABC transporter ATP-binding protein"/>
    <property type="match status" value="1"/>
</dbReference>
<evidence type="ECO:0000313" key="12">
    <source>
        <dbReference type="Proteomes" id="UP000823897"/>
    </source>
</evidence>
<feature type="domain" description="ABC transporter" evidence="10">
    <location>
        <begin position="29"/>
        <end position="265"/>
    </location>
</feature>
<keyword evidence="8" id="KW-0406">Ion transport</keyword>
<reference evidence="11" key="1">
    <citation type="journal article" date="2021" name="PeerJ">
        <title>Extensive microbial diversity within the chicken gut microbiome revealed by metagenomics and culture.</title>
        <authorList>
            <person name="Gilroy R."/>
            <person name="Ravi A."/>
            <person name="Getino M."/>
            <person name="Pursley I."/>
            <person name="Horton D.L."/>
            <person name="Alikhan N.F."/>
            <person name="Baker D."/>
            <person name="Gharbi K."/>
            <person name="Hall N."/>
            <person name="Watson M."/>
            <person name="Adriaenssens E.M."/>
            <person name="Foster-Nyarko E."/>
            <person name="Jarju S."/>
            <person name="Secka A."/>
            <person name="Antonio M."/>
            <person name="Oren A."/>
            <person name="Chaudhuri R.R."/>
            <person name="La Ragione R."/>
            <person name="Hildebrand F."/>
            <person name="Pallen M.J."/>
        </authorList>
    </citation>
    <scope>NUCLEOTIDE SEQUENCE</scope>
    <source>
        <strain evidence="11">ChiGjej3B3-11674</strain>
    </source>
</reference>
<dbReference type="SUPFAM" id="SSF52540">
    <property type="entry name" value="P-loop containing nucleoside triphosphate hydrolases"/>
    <property type="match status" value="1"/>
</dbReference>
<dbReference type="InterPro" id="IPR017871">
    <property type="entry name" value="ABC_transporter-like_CS"/>
</dbReference>
<dbReference type="GO" id="GO:0005524">
    <property type="term" value="F:ATP binding"/>
    <property type="evidence" value="ECO:0007669"/>
    <property type="project" value="UniProtKB-KW"/>
</dbReference>
<keyword evidence="3" id="KW-1003">Cell membrane</keyword>
<accession>A0A9D2R3Y2</accession>
<dbReference type="SMART" id="SM00382">
    <property type="entry name" value="AAA"/>
    <property type="match status" value="1"/>
</dbReference>
<dbReference type="Proteomes" id="UP000823897">
    <property type="component" value="Unassembled WGS sequence"/>
</dbReference>
<protein>
    <submittedName>
        <fullName evidence="11">ABC transporter ATP-binding protein</fullName>
    </submittedName>
</protein>
<dbReference type="Gene3D" id="3.40.50.300">
    <property type="entry name" value="P-loop containing nucleotide triphosphate hydrolases"/>
    <property type="match status" value="1"/>
</dbReference>
<dbReference type="PANTHER" id="PTHR42771:SF10">
    <property type="entry name" value="FERRICHROME TRANSPORT ATP-BINDING PROTEIN FHUC"/>
    <property type="match status" value="1"/>
</dbReference>
<dbReference type="GO" id="GO:0005886">
    <property type="term" value="C:plasma membrane"/>
    <property type="evidence" value="ECO:0007669"/>
    <property type="project" value="UniProtKB-SubCell"/>
</dbReference>
<keyword evidence="6 11" id="KW-0067">ATP-binding</keyword>
<keyword evidence="9" id="KW-0472">Membrane</keyword>
<proteinExistence type="predicted"/>
<dbReference type="EMBL" id="DWUV01000028">
    <property type="protein sequence ID" value="HJD33153.1"/>
    <property type="molecule type" value="Genomic_DNA"/>
</dbReference>
<sequence>MNQTKLDDAASVSAAAVQPAKKPAQKPAMEVRDLFFSYGKNKVLKGTSFTIEEGKITTIMGANGCGKSTLFNLMTKNLYPRKGNIFLHGKNIQNLGLKDFARRVSIVHQYNSSADDITVERLVSFGRTPHMKMMQGHSDEDEKLIQWAMEVTNVLKYRDREVSRLSGGQRQRVWIAMALAQNTKILFLDEPTTYLDIRYQIEILELVKKLNREYGITIIMVLHDINQAIHFSDRIIGLKDGQVTAQGAPDEVITEDCIRDLYGISLGVTTIEGKKFVLTV</sequence>
<keyword evidence="7" id="KW-0408">Iron</keyword>
<evidence type="ECO:0000256" key="9">
    <source>
        <dbReference type="ARBA" id="ARBA00023136"/>
    </source>
</evidence>
<reference evidence="11" key="2">
    <citation type="submission" date="2021-04" db="EMBL/GenBank/DDBJ databases">
        <authorList>
            <person name="Gilroy R."/>
        </authorList>
    </citation>
    <scope>NUCLEOTIDE SEQUENCE</scope>
    <source>
        <strain evidence="11">ChiGjej3B3-11674</strain>
    </source>
</reference>
<evidence type="ECO:0000256" key="3">
    <source>
        <dbReference type="ARBA" id="ARBA00022475"/>
    </source>
</evidence>
<keyword evidence="5" id="KW-0547">Nucleotide-binding</keyword>
<dbReference type="GO" id="GO:0006826">
    <property type="term" value="P:iron ion transport"/>
    <property type="evidence" value="ECO:0007669"/>
    <property type="project" value="UniProtKB-KW"/>
</dbReference>
<evidence type="ECO:0000256" key="1">
    <source>
        <dbReference type="ARBA" id="ARBA00004202"/>
    </source>
</evidence>
<organism evidence="11 12">
    <name type="scientific">Candidatus Mediterraneibacter tabaqchaliae</name>
    <dbReference type="NCBI Taxonomy" id="2838689"/>
    <lineage>
        <taxon>Bacteria</taxon>
        <taxon>Bacillati</taxon>
        <taxon>Bacillota</taxon>
        <taxon>Clostridia</taxon>
        <taxon>Lachnospirales</taxon>
        <taxon>Lachnospiraceae</taxon>
        <taxon>Mediterraneibacter</taxon>
    </lineage>
</organism>
<dbReference type="PROSITE" id="PS50893">
    <property type="entry name" value="ABC_TRANSPORTER_2"/>
    <property type="match status" value="1"/>
</dbReference>
<name>A0A9D2R3Y2_9FIRM</name>
<dbReference type="PANTHER" id="PTHR42771">
    <property type="entry name" value="IRON(3+)-HYDROXAMATE IMPORT ATP-BINDING PROTEIN FHUC"/>
    <property type="match status" value="1"/>
</dbReference>
<comment type="subcellular location">
    <subcellularLocation>
        <location evidence="1">Cell membrane</location>
        <topology evidence="1">Peripheral membrane protein</topology>
    </subcellularLocation>
</comment>
<dbReference type="InterPro" id="IPR003439">
    <property type="entry name" value="ABC_transporter-like_ATP-bd"/>
</dbReference>
<dbReference type="GO" id="GO:0016887">
    <property type="term" value="F:ATP hydrolysis activity"/>
    <property type="evidence" value="ECO:0007669"/>
    <property type="project" value="InterPro"/>
</dbReference>
<dbReference type="InterPro" id="IPR003593">
    <property type="entry name" value="AAA+_ATPase"/>
</dbReference>
<evidence type="ECO:0000256" key="5">
    <source>
        <dbReference type="ARBA" id="ARBA00022741"/>
    </source>
</evidence>
<evidence type="ECO:0000256" key="2">
    <source>
        <dbReference type="ARBA" id="ARBA00022448"/>
    </source>
</evidence>